<evidence type="ECO:0000256" key="1">
    <source>
        <dbReference type="SAM" id="MobiDB-lite"/>
    </source>
</evidence>
<reference evidence="3 4" key="1">
    <citation type="submission" date="2024-02" db="EMBL/GenBank/DDBJ databases">
        <authorList>
            <person name="Vignale AGUSTIN F."/>
            <person name="Sosa J E."/>
            <person name="Modenutti C."/>
        </authorList>
    </citation>
    <scope>NUCLEOTIDE SEQUENCE [LARGE SCALE GENOMIC DNA]</scope>
</reference>
<dbReference type="Proteomes" id="UP001642360">
    <property type="component" value="Unassembled WGS sequence"/>
</dbReference>
<comment type="caution">
    <text evidence="3">The sequence shown here is derived from an EMBL/GenBank/DDBJ whole genome shotgun (WGS) entry which is preliminary data.</text>
</comment>
<name>A0ABC8T0Y9_9AQUA</name>
<dbReference type="AlphaFoldDB" id="A0ABC8T0Y9"/>
<sequence length="310" mass="36423">MVRYTVAVAVFLFFFTLSDARVSSNSPENGVIKQDLTNSALESEANPILLPSEKAKSNFFHNPGTEIETTGAETLPIQKTNDDFPESQTLTVNQIPLIGPLTTVSFRPINRHFRLKRLYPVRLCRHHFKRMKRFEPMEHFGQVPEERVSYGDDMILATENSDHAGMLRGAVRQIPARWMRFHHHDDEEEKEEQKPMEHFGHVPEERVSYGDDMILATENSDHAGMLRGDVRQIPARWMRFHHHHHHHDDDNDEEEKKPRFLFKKHHMFGKKFKKHFGNGEEDEREEKKNGVEEREEGGFMNHIRKFLNHF</sequence>
<evidence type="ECO:0000256" key="2">
    <source>
        <dbReference type="SAM" id="SignalP"/>
    </source>
</evidence>
<feature type="chain" id="PRO_5044756962" evidence="2">
    <location>
        <begin position="21"/>
        <end position="310"/>
    </location>
</feature>
<feature type="signal peptide" evidence="2">
    <location>
        <begin position="1"/>
        <end position="20"/>
    </location>
</feature>
<gene>
    <name evidence="3" type="ORF">ILEXP_LOCUS32022</name>
</gene>
<accession>A0ABC8T0Y9</accession>
<keyword evidence="2" id="KW-0732">Signal</keyword>
<feature type="region of interest" description="Disordered" evidence="1">
    <location>
        <begin position="272"/>
        <end position="296"/>
    </location>
</feature>
<protein>
    <submittedName>
        <fullName evidence="3">Uncharacterized protein</fullName>
    </submittedName>
</protein>
<evidence type="ECO:0000313" key="3">
    <source>
        <dbReference type="EMBL" id="CAK9163054.1"/>
    </source>
</evidence>
<dbReference type="EMBL" id="CAUOFW020003948">
    <property type="protein sequence ID" value="CAK9163054.1"/>
    <property type="molecule type" value="Genomic_DNA"/>
</dbReference>
<proteinExistence type="predicted"/>
<evidence type="ECO:0000313" key="4">
    <source>
        <dbReference type="Proteomes" id="UP001642360"/>
    </source>
</evidence>
<keyword evidence="4" id="KW-1185">Reference proteome</keyword>
<organism evidence="3 4">
    <name type="scientific">Ilex paraguariensis</name>
    <name type="common">yerba mate</name>
    <dbReference type="NCBI Taxonomy" id="185542"/>
    <lineage>
        <taxon>Eukaryota</taxon>
        <taxon>Viridiplantae</taxon>
        <taxon>Streptophyta</taxon>
        <taxon>Embryophyta</taxon>
        <taxon>Tracheophyta</taxon>
        <taxon>Spermatophyta</taxon>
        <taxon>Magnoliopsida</taxon>
        <taxon>eudicotyledons</taxon>
        <taxon>Gunneridae</taxon>
        <taxon>Pentapetalae</taxon>
        <taxon>asterids</taxon>
        <taxon>campanulids</taxon>
        <taxon>Aquifoliales</taxon>
        <taxon>Aquifoliaceae</taxon>
        <taxon>Ilex</taxon>
    </lineage>
</organism>